<organism evidence="1 2">
    <name type="scientific">Hallerella succinigenes</name>
    <dbReference type="NCBI Taxonomy" id="1896222"/>
    <lineage>
        <taxon>Bacteria</taxon>
        <taxon>Pseudomonadati</taxon>
        <taxon>Fibrobacterota</taxon>
        <taxon>Fibrobacteria</taxon>
        <taxon>Fibrobacterales</taxon>
        <taxon>Fibrobacteraceae</taxon>
        <taxon>Hallerella</taxon>
    </lineage>
</organism>
<gene>
    <name evidence="1" type="ORF">BGX16_1910</name>
</gene>
<reference evidence="1 2" key="1">
    <citation type="submission" date="2017-11" db="EMBL/GenBank/DDBJ databases">
        <title>Animal gut microbial communities from fecal samples from Wisconsin, USA.</title>
        <authorList>
            <person name="Neumann A."/>
        </authorList>
    </citation>
    <scope>NUCLEOTIDE SEQUENCE [LARGE SCALE GENOMIC DNA]</scope>
    <source>
        <strain evidence="1 2">UWS3</strain>
    </source>
</reference>
<accession>A0A2M9A871</accession>
<evidence type="ECO:0000313" key="1">
    <source>
        <dbReference type="EMBL" id="PJJ41904.1"/>
    </source>
</evidence>
<comment type="caution">
    <text evidence="1">The sequence shown here is derived from an EMBL/GenBank/DDBJ whole genome shotgun (WGS) entry which is preliminary data.</text>
</comment>
<sequence>MTNAKLMAENIAAGIKSNFNKTLTKYEYDSLLMACKDVMKDIHGPKTKKYVASEVGKGNGFCHFEDISQFHFEDISLWFYYAVLKESAECISYLKDDKKMHLMYHHNMELAEYYVPSID</sequence>
<dbReference type="Proteomes" id="UP000231134">
    <property type="component" value="Unassembled WGS sequence"/>
</dbReference>
<keyword evidence="2" id="KW-1185">Reference proteome</keyword>
<name>A0A2M9A871_9BACT</name>
<proteinExistence type="predicted"/>
<protein>
    <submittedName>
        <fullName evidence="1">Uncharacterized protein</fullName>
    </submittedName>
</protein>
<dbReference type="RefSeq" id="WP_157797969.1">
    <property type="nucleotide sequence ID" value="NZ_PGEX01000001.1"/>
</dbReference>
<dbReference type="AlphaFoldDB" id="A0A2M9A871"/>
<evidence type="ECO:0000313" key="2">
    <source>
        <dbReference type="Proteomes" id="UP000231134"/>
    </source>
</evidence>
<dbReference type="EMBL" id="PGEX01000001">
    <property type="protein sequence ID" value="PJJ41904.1"/>
    <property type="molecule type" value="Genomic_DNA"/>
</dbReference>